<dbReference type="EMBL" id="CP012074">
    <property type="protein sequence ID" value="AKU69192.1"/>
    <property type="molecule type" value="Genomic_DNA"/>
</dbReference>
<reference evidence="8 10" key="1">
    <citation type="submission" date="2015-07" db="EMBL/GenBank/DDBJ databases">
        <authorList>
            <person name="Noorani M."/>
        </authorList>
    </citation>
    <scope>NUCLEOTIDE SEQUENCE [LARGE SCALE GENOMIC DNA]</scope>
    <source>
        <strain evidence="8 10">W1435</strain>
    </source>
</reference>
<keyword evidence="4 7" id="KW-0812">Transmembrane</keyword>
<reference evidence="9 11" key="2">
    <citation type="submission" date="2021-03" db="EMBL/GenBank/DDBJ databases">
        <title>Human Oral Microbial Genomes.</title>
        <authorList>
            <person name="Johnston C.D."/>
            <person name="Chen T."/>
            <person name="Dewhirst F.E."/>
        </authorList>
    </citation>
    <scope>NUCLEOTIDE SEQUENCE [LARGE SCALE GENOMIC DNA]</scope>
    <source>
        <strain evidence="9 11">W1435</strain>
    </source>
</reference>
<name>A0A0K1NJB8_9BACT</name>
<evidence type="ECO:0000256" key="4">
    <source>
        <dbReference type="ARBA" id="ARBA00022692"/>
    </source>
</evidence>
<evidence type="ECO:0000313" key="8">
    <source>
        <dbReference type="EMBL" id="AKU69192.1"/>
    </source>
</evidence>
<evidence type="ECO:0000256" key="1">
    <source>
        <dbReference type="ARBA" id="ARBA00004651"/>
    </source>
</evidence>
<sequence>MTLYLELFYTFFIIGLFGFGGGYGMLSLIQTETVVNHHWLSSAEFTNIVAVSQMTPGPIGINSATYCGYTAAHNAGFSGGMAVLGSVTATVALVLPSLIMMILISKMFLKYMNTPIVQSVFAGLRPVVVGLLAAATLLLCNAENFSAPNVNPWQFYISLFLFAATFIGTMWLKINPIRMICYAAFAGAVLLY</sequence>
<feature type="transmembrane region" description="Helical" evidence="7">
    <location>
        <begin position="153"/>
        <end position="172"/>
    </location>
</feature>
<dbReference type="InterPro" id="IPR052518">
    <property type="entry name" value="CHR_Transporter"/>
</dbReference>
<evidence type="ECO:0000313" key="11">
    <source>
        <dbReference type="Proteomes" id="UP000682005"/>
    </source>
</evidence>
<dbReference type="STRING" id="1236517.ADJ77_05115"/>
<evidence type="ECO:0000256" key="7">
    <source>
        <dbReference type="SAM" id="Phobius"/>
    </source>
</evidence>
<evidence type="ECO:0000313" key="9">
    <source>
        <dbReference type="EMBL" id="QUB86819.1"/>
    </source>
</evidence>
<comment type="subcellular location">
    <subcellularLocation>
        <location evidence="1">Cell membrane</location>
        <topology evidence="1">Multi-pass membrane protein</topology>
    </subcellularLocation>
</comment>
<keyword evidence="5 7" id="KW-1133">Transmembrane helix</keyword>
<gene>
    <name evidence="8" type="ORF">ADJ77_05115</name>
    <name evidence="9" type="ORF">J5A51_12210</name>
</gene>
<dbReference type="PANTHER" id="PTHR43663">
    <property type="entry name" value="CHROMATE TRANSPORT PROTEIN-RELATED"/>
    <property type="match status" value="1"/>
</dbReference>
<dbReference type="GO" id="GO:0005886">
    <property type="term" value="C:plasma membrane"/>
    <property type="evidence" value="ECO:0007669"/>
    <property type="project" value="UniProtKB-SubCell"/>
</dbReference>
<dbReference type="PANTHER" id="PTHR43663:SF1">
    <property type="entry name" value="CHROMATE TRANSPORTER"/>
    <property type="match status" value="1"/>
</dbReference>
<keyword evidence="11" id="KW-1185">Reference proteome</keyword>
<keyword evidence="3" id="KW-1003">Cell membrane</keyword>
<evidence type="ECO:0000256" key="5">
    <source>
        <dbReference type="ARBA" id="ARBA00022989"/>
    </source>
</evidence>
<organism evidence="8 10">
    <name type="scientific">Prevotella fusca JCM 17724</name>
    <dbReference type="NCBI Taxonomy" id="1236517"/>
    <lineage>
        <taxon>Bacteria</taxon>
        <taxon>Pseudomonadati</taxon>
        <taxon>Bacteroidota</taxon>
        <taxon>Bacteroidia</taxon>
        <taxon>Bacteroidales</taxon>
        <taxon>Prevotellaceae</taxon>
        <taxon>Prevotella</taxon>
    </lineage>
</organism>
<dbReference type="RefSeq" id="WP_025077904.1">
    <property type="nucleotide sequence ID" value="NZ_BAKO01000005.1"/>
</dbReference>
<dbReference type="EMBL" id="CP072370">
    <property type="protein sequence ID" value="QUB86819.1"/>
    <property type="molecule type" value="Genomic_DNA"/>
</dbReference>
<dbReference type="KEGG" id="pfus:ADJ77_05115"/>
<dbReference type="GO" id="GO:0015109">
    <property type="term" value="F:chromate transmembrane transporter activity"/>
    <property type="evidence" value="ECO:0007669"/>
    <property type="project" value="InterPro"/>
</dbReference>
<protein>
    <submittedName>
        <fullName evidence="8">Chromate transporter</fullName>
    </submittedName>
</protein>
<comment type="similarity">
    <text evidence="2">Belongs to the chromate ion transporter (CHR) (TC 2.A.51) family.</text>
</comment>
<evidence type="ECO:0000256" key="6">
    <source>
        <dbReference type="ARBA" id="ARBA00023136"/>
    </source>
</evidence>
<evidence type="ECO:0000256" key="2">
    <source>
        <dbReference type="ARBA" id="ARBA00005262"/>
    </source>
</evidence>
<evidence type="ECO:0000313" key="10">
    <source>
        <dbReference type="Proteomes" id="UP000060345"/>
    </source>
</evidence>
<keyword evidence="6 7" id="KW-0472">Membrane</keyword>
<dbReference type="OrthoDB" id="9788907at2"/>
<dbReference type="eggNOG" id="COG2059">
    <property type="taxonomic scope" value="Bacteria"/>
</dbReference>
<proteinExistence type="inferred from homology"/>
<dbReference type="Proteomes" id="UP000682005">
    <property type="component" value="Chromosome 1"/>
</dbReference>
<feature type="transmembrane region" description="Helical" evidence="7">
    <location>
        <begin position="82"/>
        <end position="104"/>
    </location>
</feature>
<dbReference type="InterPro" id="IPR003370">
    <property type="entry name" value="Chromate_transpt"/>
</dbReference>
<feature type="transmembrane region" description="Helical" evidence="7">
    <location>
        <begin position="116"/>
        <end position="138"/>
    </location>
</feature>
<dbReference type="Pfam" id="PF02417">
    <property type="entry name" value="Chromate_transp"/>
    <property type="match status" value="1"/>
</dbReference>
<evidence type="ECO:0000256" key="3">
    <source>
        <dbReference type="ARBA" id="ARBA00022475"/>
    </source>
</evidence>
<dbReference type="AlphaFoldDB" id="A0A0K1NJB8"/>
<feature type="transmembrane region" description="Helical" evidence="7">
    <location>
        <begin position="7"/>
        <end position="29"/>
    </location>
</feature>
<dbReference type="Proteomes" id="UP000060345">
    <property type="component" value="Chromosome 1"/>
</dbReference>
<accession>A0A0K1NJB8</accession>